<gene>
    <name evidence="2" type="ORF">NCTC11297_00723</name>
</gene>
<dbReference type="RefSeq" id="WP_115249027.1">
    <property type="nucleotide sequence ID" value="NZ_UGSP01000001.1"/>
</dbReference>
<dbReference type="GeneID" id="300132941"/>
<accession>A0A379AQ19</accession>
<evidence type="ECO:0008006" key="4">
    <source>
        <dbReference type="Google" id="ProtNLM"/>
    </source>
</evidence>
<dbReference type="AlphaFoldDB" id="A0A379AQ19"/>
<reference evidence="2 3" key="1">
    <citation type="submission" date="2018-06" db="EMBL/GenBank/DDBJ databases">
        <authorList>
            <consortium name="Pathogen Informatics"/>
            <person name="Doyle S."/>
        </authorList>
    </citation>
    <scope>NUCLEOTIDE SEQUENCE [LARGE SCALE GENOMIC DNA]</scope>
    <source>
        <strain evidence="3">NCTC 11297</strain>
    </source>
</reference>
<name>A0A379AQ19_AVIAV</name>
<organism evidence="2 3">
    <name type="scientific">Avibacterium avium</name>
    <name type="common">Pasteurella avium</name>
    <dbReference type="NCBI Taxonomy" id="751"/>
    <lineage>
        <taxon>Bacteria</taxon>
        <taxon>Pseudomonadati</taxon>
        <taxon>Pseudomonadota</taxon>
        <taxon>Gammaproteobacteria</taxon>
        <taxon>Pasteurellales</taxon>
        <taxon>Pasteurellaceae</taxon>
        <taxon>Avibacterium</taxon>
    </lineage>
</organism>
<feature type="chain" id="PRO_5016598634" description="Sel1-like protein" evidence="1">
    <location>
        <begin position="27"/>
        <end position="72"/>
    </location>
</feature>
<evidence type="ECO:0000256" key="1">
    <source>
        <dbReference type="SAM" id="SignalP"/>
    </source>
</evidence>
<evidence type="ECO:0000313" key="2">
    <source>
        <dbReference type="EMBL" id="SUB23709.1"/>
    </source>
</evidence>
<dbReference type="Proteomes" id="UP000255098">
    <property type="component" value="Unassembled WGS sequence"/>
</dbReference>
<sequence>MKFTKTLLATVLFSFSILGATQVAYAYTAEQEKQFQQALDAAYNNDFYTAFKLFQSLEKQGVSEAEYNLGLC</sequence>
<dbReference type="EMBL" id="UGSP01000001">
    <property type="protein sequence ID" value="SUB23709.1"/>
    <property type="molecule type" value="Genomic_DNA"/>
</dbReference>
<keyword evidence="1" id="KW-0732">Signal</keyword>
<protein>
    <recommendedName>
        <fullName evidence="4">Sel1-like protein</fullName>
    </recommendedName>
</protein>
<evidence type="ECO:0000313" key="3">
    <source>
        <dbReference type="Proteomes" id="UP000255098"/>
    </source>
</evidence>
<keyword evidence="3" id="KW-1185">Reference proteome</keyword>
<feature type="signal peptide" evidence="1">
    <location>
        <begin position="1"/>
        <end position="26"/>
    </location>
</feature>
<proteinExistence type="predicted"/>